<evidence type="ECO:0000256" key="1">
    <source>
        <dbReference type="ARBA" id="ARBA00022723"/>
    </source>
</evidence>
<feature type="zinc finger region" description="C3H1-type" evidence="5">
    <location>
        <begin position="36"/>
        <end position="57"/>
    </location>
</feature>
<dbReference type="VEuPathDB" id="ToxoDB:EAH_00003630"/>
<evidence type="ECO:0000256" key="3">
    <source>
        <dbReference type="ARBA" id="ARBA00022771"/>
    </source>
</evidence>
<evidence type="ECO:0000259" key="7">
    <source>
        <dbReference type="PROSITE" id="PS50103"/>
    </source>
</evidence>
<feature type="region of interest" description="Disordered" evidence="6">
    <location>
        <begin position="218"/>
        <end position="244"/>
    </location>
</feature>
<dbReference type="InterPro" id="IPR045877">
    <property type="entry name" value="ZFP36-like"/>
</dbReference>
<feature type="domain" description="C3H1-type" evidence="7">
    <location>
        <begin position="97"/>
        <end position="124"/>
    </location>
</feature>
<dbReference type="Proteomes" id="UP000018050">
    <property type="component" value="Unassembled WGS sequence"/>
</dbReference>
<evidence type="ECO:0000313" key="8">
    <source>
        <dbReference type="EMBL" id="CDI76714.1"/>
    </source>
</evidence>
<feature type="zinc finger region" description="C3H1-type" evidence="5">
    <location>
        <begin position="65"/>
        <end position="91"/>
    </location>
</feature>
<dbReference type="Gene3D" id="3.30.1370.210">
    <property type="match status" value="1"/>
</dbReference>
<keyword evidence="1 5" id="KW-0479">Metal-binding</keyword>
<feature type="domain" description="C3H1-type" evidence="7">
    <location>
        <begin position="65"/>
        <end position="91"/>
    </location>
</feature>
<feature type="compositionally biased region" description="Polar residues" evidence="6">
    <location>
        <begin position="686"/>
        <end position="702"/>
    </location>
</feature>
<proteinExistence type="predicted"/>
<dbReference type="GO" id="GO:0008270">
    <property type="term" value="F:zinc ion binding"/>
    <property type="evidence" value="ECO:0007669"/>
    <property type="project" value="UniProtKB-KW"/>
</dbReference>
<dbReference type="InterPro" id="IPR036855">
    <property type="entry name" value="Znf_CCCH_sf"/>
</dbReference>
<dbReference type="PROSITE" id="PS50103">
    <property type="entry name" value="ZF_C3H1"/>
    <property type="match status" value="3"/>
</dbReference>
<dbReference type="RefSeq" id="XP_013252779.1">
    <property type="nucleotide sequence ID" value="XM_013397325.1"/>
</dbReference>
<reference evidence="8" key="2">
    <citation type="submission" date="2013-10" db="EMBL/GenBank/DDBJ databases">
        <authorList>
            <person name="Aslett M."/>
        </authorList>
    </citation>
    <scope>NUCLEOTIDE SEQUENCE</scope>
    <source>
        <strain evidence="8">Houghton</strain>
    </source>
</reference>
<feature type="domain" description="C3H1-type" evidence="7">
    <location>
        <begin position="36"/>
        <end position="57"/>
    </location>
</feature>
<evidence type="ECO:0000256" key="2">
    <source>
        <dbReference type="ARBA" id="ARBA00022737"/>
    </source>
</evidence>
<feature type="region of interest" description="Disordered" evidence="6">
    <location>
        <begin position="257"/>
        <end position="276"/>
    </location>
</feature>
<evidence type="ECO:0000256" key="5">
    <source>
        <dbReference type="PROSITE-ProRule" id="PRU00723"/>
    </source>
</evidence>
<dbReference type="InterPro" id="IPR000571">
    <property type="entry name" value="Znf_CCCH"/>
</dbReference>
<dbReference type="SUPFAM" id="SSF90229">
    <property type="entry name" value="CCCH zinc finger"/>
    <property type="match status" value="2"/>
</dbReference>
<dbReference type="PANTHER" id="PTHR12547">
    <property type="entry name" value="CCCH ZINC FINGER/TIS11-RELATED"/>
    <property type="match status" value="1"/>
</dbReference>
<accession>U6GDR6</accession>
<keyword evidence="9" id="KW-1185">Reference proteome</keyword>
<feature type="region of interest" description="Disordered" evidence="6">
    <location>
        <begin position="281"/>
        <end position="311"/>
    </location>
</feature>
<keyword evidence="4 5" id="KW-0862">Zinc</keyword>
<gene>
    <name evidence="8" type="ORF">EAH_00003630</name>
</gene>
<feature type="compositionally biased region" description="Low complexity" evidence="6">
    <location>
        <begin position="638"/>
        <end position="648"/>
    </location>
</feature>
<feature type="zinc finger region" description="C3H1-type" evidence="5">
    <location>
        <begin position="97"/>
        <end position="124"/>
    </location>
</feature>
<dbReference type="PANTHER" id="PTHR12547:SF18">
    <property type="entry name" value="PROTEIN TIS11"/>
    <property type="match status" value="1"/>
</dbReference>
<name>U6GDR6_EIMAC</name>
<feature type="compositionally biased region" description="Low complexity" evidence="6">
    <location>
        <begin position="497"/>
        <end position="519"/>
    </location>
</feature>
<feature type="region of interest" description="Disordered" evidence="6">
    <location>
        <begin position="487"/>
        <end position="519"/>
    </location>
</feature>
<dbReference type="GO" id="GO:0003729">
    <property type="term" value="F:mRNA binding"/>
    <property type="evidence" value="ECO:0007669"/>
    <property type="project" value="InterPro"/>
</dbReference>
<dbReference type="EMBL" id="HG670450">
    <property type="protein sequence ID" value="CDI76714.1"/>
    <property type="molecule type" value="Genomic_DNA"/>
</dbReference>
<evidence type="ECO:0000256" key="6">
    <source>
        <dbReference type="SAM" id="MobiDB-lite"/>
    </source>
</evidence>
<dbReference type="SMART" id="SM00356">
    <property type="entry name" value="ZnF_C3H1"/>
    <property type="match status" value="3"/>
</dbReference>
<feature type="region of interest" description="Disordered" evidence="6">
    <location>
        <begin position="141"/>
        <end position="161"/>
    </location>
</feature>
<evidence type="ECO:0000256" key="4">
    <source>
        <dbReference type="ARBA" id="ARBA00022833"/>
    </source>
</evidence>
<dbReference type="GeneID" id="25268433"/>
<sequence length="702" mass="79503">MQYVFIWQLNCPIMQKQAVHCEPRLHKRNRHSAAWCVFHARGKCTRGNNCSFAHSAEELRQLPDLRKTKLCNAFLGGQCSNNNCSYAHGLQELRDFPGKKGLCRLYREGKCLHGSSCKYAHALGELEVGYVFAQPLHEQPQKQQQFMMPTREQQQQQQHQPLQPLLHENSLPQDLLLLQQLAMQQAQGKLSRQQPQNQQHLVEHQQLLMMLEGGAAGKAVMSQDQQRTQVFHRPQLQQQNQQALKRQIEDLQQRCFASEMQSQQHSQQQQESVPQLQTGLTHGHLPQQQNEHKDQLLQQEAGAAARSPGSLQFRLPTSKVPALSLRALATKQQQQQYQRQEAEGQLLQQLQSTESWNEAPAIMQIPSNEAESAKQQQQQQKQTELEEMVSRQQLIQQRLLLQQQRMPPSSQQAFAEAVLQQGWQRPAAGTVEEAAAATTATAPSYAYRELNPWGQAVSRSTASTATGDDCYSFASLAAAAAVRKVEQGLRPPSPEGLQRQQQPLQQPQMAEQLQQQSLSRQGRELLQAVELLRHQQKQHQDEQLQQNEAPWTLHLERPNTEAAPVVSPFGNYSLREMQSRMAAMTLQPHQQQAEQQRQQQPLSQHRQLEGLLAQLARDQTEGIGALSKKESLCGVDAQHQQKLQQQQREQQHVPKLQLPNGITGSAPASYRIAKSPLHRPKGEDTPNIQQSASHPTTATQQQ</sequence>
<feature type="compositionally biased region" description="Low complexity" evidence="6">
    <location>
        <begin position="587"/>
        <end position="604"/>
    </location>
</feature>
<dbReference type="AlphaFoldDB" id="U6GDR6"/>
<keyword evidence="2" id="KW-0677">Repeat</keyword>
<dbReference type="OMA" id="GDDCYSF"/>
<dbReference type="OrthoDB" id="347250at2759"/>
<evidence type="ECO:0000313" key="9">
    <source>
        <dbReference type="Proteomes" id="UP000018050"/>
    </source>
</evidence>
<protein>
    <submittedName>
        <fullName evidence="8">Zinc finger (CCCH type) protein, putative</fullName>
    </submittedName>
</protein>
<keyword evidence="3 5" id="KW-0863">Zinc-finger</keyword>
<reference evidence="8" key="1">
    <citation type="submission" date="2013-10" db="EMBL/GenBank/DDBJ databases">
        <title>Genomic analysis of the causative agents of coccidiosis in chickens.</title>
        <authorList>
            <person name="Reid A.J."/>
            <person name="Blake D."/>
            <person name="Billington K."/>
            <person name="Browne H."/>
            <person name="Dunn M."/>
            <person name="Hung S."/>
            <person name="Kawahara F."/>
            <person name="Miranda-Saavedra D."/>
            <person name="Mourier T."/>
            <person name="Nagra H."/>
            <person name="Otto T.D."/>
            <person name="Rawlings N."/>
            <person name="Sanchez A."/>
            <person name="Sanders M."/>
            <person name="Subramaniam C."/>
            <person name="Tay Y."/>
            <person name="Dear P."/>
            <person name="Doerig C."/>
            <person name="Gruber A."/>
            <person name="Parkinson J."/>
            <person name="Shirley M."/>
            <person name="Wan K.L."/>
            <person name="Berriman M."/>
            <person name="Tomley F."/>
            <person name="Pain A."/>
        </authorList>
    </citation>
    <scope>NUCLEOTIDE SEQUENCE</scope>
    <source>
        <strain evidence="8">Houghton</strain>
    </source>
</reference>
<feature type="compositionally biased region" description="Low complexity" evidence="6">
    <location>
        <begin position="261"/>
        <end position="276"/>
    </location>
</feature>
<organism evidence="8 9">
    <name type="scientific">Eimeria acervulina</name>
    <name type="common">Coccidian parasite</name>
    <dbReference type="NCBI Taxonomy" id="5801"/>
    <lineage>
        <taxon>Eukaryota</taxon>
        <taxon>Sar</taxon>
        <taxon>Alveolata</taxon>
        <taxon>Apicomplexa</taxon>
        <taxon>Conoidasida</taxon>
        <taxon>Coccidia</taxon>
        <taxon>Eucoccidiorida</taxon>
        <taxon>Eimeriorina</taxon>
        <taxon>Eimeriidae</taxon>
        <taxon>Eimeria</taxon>
    </lineage>
</organism>
<dbReference type="Pfam" id="PF14608">
    <property type="entry name" value="zf-CCCH_2"/>
    <property type="match status" value="3"/>
</dbReference>
<feature type="region of interest" description="Disordered" evidence="6">
    <location>
        <begin position="637"/>
        <end position="702"/>
    </location>
</feature>
<feature type="region of interest" description="Disordered" evidence="6">
    <location>
        <begin position="585"/>
        <end position="604"/>
    </location>
</feature>